<evidence type="ECO:0000256" key="12">
    <source>
        <dbReference type="ARBA" id="ARBA00023163"/>
    </source>
</evidence>
<dbReference type="Pfam" id="PF06029">
    <property type="entry name" value="AlkA_N"/>
    <property type="match status" value="1"/>
</dbReference>
<dbReference type="SUPFAM" id="SSF46689">
    <property type="entry name" value="Homeodomain-like"/>
    <property type="match status" value="1"/>
</dbReference>
<evidence type="ECO:0000256" key="11">
    <source>
        <dbReference type="ARBA" id="ARBA00023159"/>
    </source>
</evidence>
<dbReference type="SUPFAM" id="SSF57884">
    <property type="entry name" value="Ada DNA repair protein, N-terminal domain (N-Ada 10)"/>
    <property type="match status" value="1"/>
</dbReference>
<dbReference type="SUPFAM" id="SSF55945">
    <property type="entry name" value="TATA-box binding protein-like"/>
    <property type="match status" value="1"/>
</dbReference>
<keyword evidence="5" id="KW-0808">Transferase</keyword>
<evidence type="ECO:0000256" key="7">
    <source>
        <dbReference type="ARBA" id="ARBA00022763"/>
    </source>
</evidence>
<dbReference type="GO" id="GO:0008168">
    <property type="term" value="F:methyltransferase activity"/>
    <property type="evidence" value="ECO:0007669"/>
    <property type="project" value="UniProtKB-KW"/>
</dbReference>
<dbReference type="InterPro" id="IPR003265">
    <property type="entry name" value="HhH-GPD_domain"/>
</dbReference>
<evidence type="ECO:0000259" key="14">
    <source>
        <dbReference type="PROSITE" id="PS01124"/>
    </source>
</evidence>
<dbReference type="Gene3D" id="3.40.10.10">
    <property type="entry name" value="DNA Methylphosphotriester Repair Domain"/>
    <property type="match status" value="1"/>
</dbReference>
<dbReference type="PANTHER" id="PTHR43003">
    <property type="entry name" value="DNA-3-METHYLADENINE GLYCOSYLASE"/>
    <property type="match status" value="1"/>
</dbReference>
<dbReference type="SUPFAM" id="SSF48150">
    <property type="entry name" value="DNA-glycosylase"/>
    <property type="match status" value="1"/>
</dbReference>
<accession>A0A931IUE7</accession>
<dbReference type="Gene3D" id="1.10.10.60">
    <property type="entry name" value="Homeodomain-like"/>
    <property type="match status" value="1"/>
</dbReference>
<keyword evidence="4" id="KW-0489">Methyltransferase</keyword>
<dbReference type="CDD" id="cd00056">
    <property type="entry name" value="ENDO3c"/>
    <property type="match status" value="1"/>
</dbReference>
<dbReference type="GO" id="GO:0043565">
    <property type="term" value="F:sequence-specific DNA binding"/>
    <property type="evidence" value="ECO:0007669"/>
    <property type="project" value="InterPro"/>
</dbReference>
<dbReference type="GO" id="GO:0008270">
    <property type="term" value="F:zinc ion binding"/>
    <property type="evidence" value="ECO:0007669"/>
    <property type="project" value="InterPro"/>
</dbReference>
<dbReference type="InterPro" id="IPR051912">
    <property type="entry name" value="Alkylbase_DNA_Glycosylase/TA"/>
</dbReference>
<dbReference type="FunFam" id="3.40.10.10:FF:000001">
    <property type="entry name" value="DNA-3-methyladenine glycosylase 2"/>
    <property type="match status" value="1"/>
</dbReference>
<protein>
    <recommendedName>
        <fullName evidence="3">DNA-3-methyladenine glycosylase II</fullName>
        <ecNumber evidence="3">3.2.2.21</ecNumber>
    </recommendedName>
</protein>
<dbReference type="GO" id="GO:0008725">
    <property type="term" value="F:DNA-3-methyladenine glycosylase activity"/>
    <property type="evidence" value="ECO:0007669"/>
    <property type="project" value="TreeGrafter"/>
</dbReference>
<dbReference type="SMART" id="SM00478">
    <property type="entry name" value="ENDO3c"/>
    <property type="match status" value="1"/>
</dbReference>
<dbReference type="GO" id="GO:0006285">
    <property type="term" value="P:base-excision repair, AP site formation"/>
    <property type="evidence" value="ECO:0007669"/>
    <property type="project" value="TreeGrafter"/>
</dbReference>
<dbReference type="Pfam" id="PF12833">
    <property type="entry name" value="HTH_18"/>
    <property type="match status" value="1"/>
</dbReference>
<evidence type="ECO:0000313" key="15">
    <source>
        <dbReference type="EMBL" id="MBH9552967.1"/>
    </source>
</evidence>
<evidence type="ECO:0000256" key="13">
    <source>
        <dbReference type="ARBA" id="ARBA00023204"/>
    </source>
</evidence>
<dbReference type="GO" id="GO:0005737">
    <property type="term" value="C:cytoplasm"/>
    <property type="evidence" value="ECO:0007669"/>
    <property type="project" value="TreeGrafter"/>
</dbReference>
<reference evidence="15" key="1">
    <citation type="submission" date="2020-12" db="EMBL/GenBank/DDBJ databases">
        <title>The genome sequence of Inhella sp. 4Y17.</title>
        <authorList>
            <person name="Liu Y."/>
        </authorList>
    </citation>
    <scope>NUCLEOTIDE SEQUENCE</scope>
    <source>
        <strain evidence="15">4Y10</strain>
    </source>
</reference>
<dbReference type="Proteomes" id="UP000620139">
    <property type="component" value="Unassembled WGS sequence"/>
</dbReference>
<name>A0A931IUE7_9BURK</name>
<comment type="cofactor">
    <cofactor evidence="2">
        <name>Zn(2+)</name>
        <dbReference type="ChEBI" id="CHEBI:29105"/>
    </cofactor>
</comment>
<dbReference type="RefSeq" id="WP_198100580.1">
    <property type="nucleotide sequence ID" value="NZ_JAEDAL010000003.1"/>
</dbReference>
<dbReference type="InterPro" id="IPR037046">
    <property type="entry name" value="AlkA_N_sf"/>
</dbReference>
<keyword evidence="10" id="KW-0238">DNA-binding</keyword>
<evidence type="ECO:0000313" key="16">
    <source>
        <dbReference type="Proteomes" id="UP000620139"/>
    </source>
</evidence>
<proteinExistence type="predicted"/>
<sequence>MHPAPLLLDAAACYAALCARDARFDGHWFVAVSTTGIYCRPVCRVRTPRAENCHFYAHAASAEAAGYRPCRRCRPELAPRAFSVVAATEQLAQAARERLDAGYAKGLPALAAELGITDRHLRRIFQAQLGVSPLQYQQTQRLLLAKALLTDSSLSVASVAERAGFGSTRAFHSAWARHYRLEPLDLRKAREVVNAQAELRLAFRPPYDVSALLQFLARRSIPEVELVDEQARRMVRAWPLDNGQWGSLAVRFESDHVRVELSPRLWRHPAAVVAGVRTWLDLDADPQAVMDRLRVAGLDATPGLRLPGCADRFELGIRAILGQQVTVAAARTLAQRLVTHFGAPLPEEERLTPNVTRRFPLPGELALLSAETLAATIRLPLQRARALIALAQAWPDLAYAKRQGVPLHAERELQGLSGIGPWTAAYLLMRGWPWPDRFLPGDVVLKQQLAAHPKVNTDAAAPYRSYAVLQLWRNAA</sequence>
<evidence type="ECO:0000256" key="1">
    <source>
        <dbReference type="ARBA" id="ARBA00000086"/>
    </source>
</evidence>
<keyword evidence="16" id="KW-1185">Reference proteome</keyword>
<dbReference type="PROSITE" id="PS01124">
    <property type="entry name" value="HTH_ARAC_FAMILY_2"/>
    <property type="match status" value="1"/>
</dbReference>
<dbReference type="GO" id="GO:0003700">
    <property type="term" value="F:DNA-binding transcription factor activity"/>
    <property type="evidence" value="ECO:0007669"/>
    <property type="project" value="InterPro"/>
</dbReference>
<evidence type="ECO:0000256" key="4">
    <source>
        <dbReference type="ARBA" id="ARBA00022603"/>
    </source>
</evidence>
<dbReference type="EMBL" id="JAEDAL010000003">
    <property type="protein sequence ID" value="MBH9552967.1"/>
    <property type="molecule type" value="Genomic_DNA"/>
</dbReference>
<keyword evidence="8" id="KW-0862">Zinc</keyword>
<evidence type="ECO:0000256" key="8">
    <source>
        <dbReference type="ARBA" id="ARBA00022833"/>
    </source>
</evidence>
<dbReference type="InterPro" id="IPR004026">
    <property type="entry name" value="Ada_DNA_repair_Zn-bd"/>
</dbReference>
<keyword evidence="13" id="KW-0234">DNA repair</keyword>
<dbReference type="Gene3D" id="1.10.340.30">
    <property type="entry name" value="Hypothetical protein, domain 2"/>
    <property type="match status" value="1"/>
</dbReference>
<organism evidence="15 16">
    <name type="scientific">Inhella gelatinilytica</name>
    <dbReference type="NCBI Taxonomy" id="2795030"/>
    <lineage>
        <taxon>Bacteria</taxon>
        <taxon>Pseudomonadati</taxon>
        <taxon>Pseudomonadota</taxon>
        <taxon>Betaproteobacteria</taxon>
        <taxon>Burkholderiales</taxon>
        <taxon>Sphaerotilaceae</taxon>
        <taxon>Inhella</taxon>
    </lineage>
</organism>
<dbReference type="SMART" id="SM01009">
    <property type="entry name" value="AlkA_N"/>
    <property type="match status" value="1"/>
</dbReference>
<dbReference type="AlphaFoldDB" id="A0A931IUE7"/>
<dbReference type="Pfam" id="PF02805">
    <property type="entry name" value="Ada_Zn_binding"/>
    <property type="match status" value="1"/>
</dbReference>
<comment type="caution">
    <text evidence="15">The sequence shown here is derived from an EMBL/GenBank/DDBJ whole genome shotgun (WGS) entry which is preliminary data.</text>
</comment>
<evidence type="ECO:0000256" key="5">
    <source>
        <dbReference type="ARBA" id="ARBA00022679"/>
    </source>
</evidence>
<evidence type="ECO:0000256" key="6">
    <source>
        <dbReference type="ARBA" id="ARBA00022723"/>
    </source>
</evidence>
<dbReference type="InterPro" id="IPR023170">
    <property type="entry name" value="HhH_base_excis_C"/>
</dbReference>
<dbReference type="PANTHER" id="PTHR43003:SF13">
    <property type="entry name" value="DNA-3-METHYLADENINE GLYCOSYLASE 2"/>
    <property type="match status" value="1"/>
</dbReference>
<keyword evidence="11" id="KW-0010">Activator</keyword>
<dbReference type="InterPro" id="IPR010316">
    <property type="entry name" value="AlkA_N"/>
</dbReference>
<keyword evidence="7" id="KW-0227">DNA damage</keyword>
<gene>
    <name evidence="15" type="ORF">I7X43_08875</name>
</gene>
<evidence type="ECO:0000256" key="3">
    <source>
        <dbReference type="ARBA" id="ARBA00012000"/>
    </source>
</evidence>
<dbReference type="GO" id="GO:0032259">
    <property type="term" value="P:methylation"/>
    <property type="evidence" value="ECO:0007669"/>
    <property type="project" value="UniProtKB-KW"/>
</dbReference>
<dbReference type="Gene3D" id="3.30.310.20">
    <property type="entry name" value="DNA-3-methyladenine glycosylase AlkA, N-terminal domain"/>
    <property type="match status" value="1"/>
</dbReference>
<dbReference type="SMART" id="SM00342">
    <property type="entry name" value="HTH_ARAC"/>
    <property type="match status" value="1"/>
</dbReference>
<dbReference type="GO" id="GO:0032131">
    <property type="term" value="F:alkylated DNA binding"/>
    <property type="evidence" value="ECO:0007669"/>
    <property type="project" value="TreeGrafter"/>
</dbReference>
<dbReference type="GO" id="GO:0032993">
    <property type="term" value="C:protein-DNA complex"/>
    <property type="evidence" value="ECO:0007669"/>
    <property type="project" value="TreeGrafter"/>
</dbReference>
<dbReference type="InterPro" id="IPR035451">
    <property type="entry name" value="Ada-like_dom_sf"/>
</dbReference>
<keyword evidence="6" id="KW-0479">Metal-binding</keyword>
<evidence type="ECO:0000256" key="9">
    <source>
        <dbReference type="ARBA" id="ARBA00023015"/>
    </source>
</evidence>
<dbReference type="InterPro" id="IPR011257">
    <property type="entry name" value="DNA_glycosylase"/>
</dbReference>
<keyword evidence="12" id="KW-0804">Transcription</keyword>
<feature type="domain" description="HTH araC/xylS-type" evidence="14">
    <location>
        <begin position="89"/>
        <end position="189"/>
    </location>
</feature>
<evidence type="ECO:0000256" key="2">
    <source>
        <dbReference type="ARBA" id="ARBA00001947"/>
    </source>
</evidence>
<evidence type="ECO:0000256" key="10">
    <source>
        <dbReference type="ARBA" id="ARBA00023125"/>
    </source>
</evidence>
<comment type="catalytic activity">
    <reaction evidence="1">
        <text>Hydrolysis of alkylated DNA, releasing 3-methyladenine, 3-methylguanine, 7-methylguanine and 7-methyladenine.</text>
        <dbReference type="EC" id="3.2.2.21"/>
    </reaction>
</comment>
<dbReference type="EC" id="3.2.2.21" evidence="3"/>
<keyword evidence="9" id="KW-0805">Transcription regulation</keyword>
<dbReference type="Gene3D" id="1.10.1670.10">
    <property type="entry name" value="Helix-hairpin-Helix base-excision DNA repair enzymes (C-terminal)"/>
    <property type="match status" value="1"/>
</dbReference>
<dbReference type="InterPro" id="IPR009057">
    <property type="entry name" value="Homeodomain-like_sf"/>
</dbReference>
<dbReference type="GO" id="GO:0043916">
    <property type="term" value="F:DNA-7-methylguanine glycosylase activity"/>
    <property type="evidence" value="ECO:0007669"/>
    <property type="project" value="TreeGrafter"/>
</dbReference>
<dbReference type="GO" id="GO:0006307">
    <property type="term" value="P:DNA alkylation repair"/>
    <property type="evidence" value="ECO:0007669"/>
    <property type="project" value="TreeGrafter"/>
</dbReference>
<dbReference type="InterPro" id="IPR018060">
    <property type="entry name" value="HTH_AraC"/>
</dbReference>